<feature type="region of interest" description="Disordered" evidence="1">
    <location>
        <begin position="93"/>
        <end position="112"/>
    </location>
</feature>
<reference evidence="2 3" key="1">
    <citation type="journal article" date="2024" name="IMA Fungus">
        <title>Apiospora arundinis, a panoply of carbohydrate-active enzymes and secondary metabolites.</title>
        <authorList>
            <person name="Sorensen T."/>
            <person name="Petersen C."/>
            <person name="Muurmann A.T."/>
            <person name="Christiansen J.V."/>
            <person name="Brundto M.L."/>
            <person name="Overgaard C.K."/>
            <person name="Boysen A.T."/>
            <person name="Wollenberg R.D."/>
            <person name="Larsen T.O."/>
            <person name="Sorensen J.L."/>
            <person name="Nielsen K.L."/>
            <person name="Sondergaard T.E."/>
        </authorList>
    </citation>
    <scope>NUCLEOTIDE SEQUENCE [LARGE SCALE GENOMIC DNA]</scope>
    <source>
        <strain evidence="2 3">AAU 773</strain>
    </source>
</reference>
<evidence type="ECO:0000313" key="3">
    <source>
        <dbReference type="Proteomes" id="UP001390339"/>
    </source>
</evidence>
<evidence type="ECO:0000313" key="2">
    <source>
        <dbReference type="EMBL" id="KAK8852137.1"/>
    </source>
</evidence>
<evidence type="ECO:0008006" key="4">
    <source>
        <dbReference type="Google" id="ProtNLM"/>
    </source>
</evidence>
<dbReference type="Proteomes" id="UP001390339">
    <property type="component" value="Unassembled WGS sequence"/>
</dbReference>
<comment type="caution">
    <text evidence="2">The sequence shown here is derived from an EMBL/GenBank/DDBJ whole genome shotgun (WGS) entry which is preliminary data.</text>
</comment>
<keyword evidence="3" id="KW-1185">Reference proteome</keyword>
<sequence length="283" mass="31060">MADHTPMQDLLEGSVPASPPKVSGSELAPGSGRPMDGQPVTGAMRDLQALQDSVESDVGPLTRISSNKEENAPASTSLSEEEDLIQFDLSDNLNSAAQPHPQTNRPDLVQNEQSHPIQDAQLKFPPATPVNFRLESYNMVGLDSAYHPTTPSYHTHDRAYSPGVPEDTNTCVWLTGFPADVTVTRFIDEVQRLKLGRIAAIHINPPTDRIPTAGVKITMWDRASAERLFYAVGTHQFGGFPGHRIRPSWSRHKEGPRALESTSSRVLLIFGRTEIVNPRSMLP</sequence>
<name>A0ABR2HSX9_9PEZI</name>
<evidence type="ECO:0000256" key="1">
    <source>
        <dbReference type="SAM" id="MobiDB-lite"/>
    </source>
</evidence>
<organism evidence="2 3">
    <name type="scientific">Apiospora arundinis</name>
    <dbReference type="NCBI Taxonomy" id="335852"/>
    <lineage>
        <taxon>Eukaryota</taxon>
        <taxon>Fungi</taxon>
        <taxon>Dikarya</taxon>
        <taxon>Ascomycota</taxon>
        <taxon>Pezizomycotina</taxon>
        <taxon>Sordariomycetes</taxon>
        <taxon>Xylariomycetidae</taxon>
        <taxon>Amphisphaeriales</taxon>
        <taxon>Apiosporaceae</taxon>
        <taxon>Apiospora</taxon>
    </lineage>
</organism>
<accession>A0ABR2HSX9</accession>
<proteinExistence type="predicted"/>
<gene>
    <name evidence="2" type="ORF">PGQ11_014616</name>
</gene>
<dbReference type="EMBL" id="JAPCWZ010000009">
    <property type="protein sequence ID" value="KAK8852137.1"/>
    <property type="molecule type" value="Genomic_DNA"/>
</dbReference>
<protein>
    <recommendedName>
        <fullName evidence="4">RRM Nup35-type domain-containing protein</fullName>
    </recommendedName>
</protein>
<feature type="region of interest" description="Disordered" evidence="1">
    <location>
        <begin position="1"/>
        <end position="81"/>
    </location>
</feature>